<proteinExistence type="predicted"/>
<dbReference type="EMBL" id="CALNXK010000301">
    <property type="protein sequence ID" value="CAH3181591.1"/>
    <property type="molecule type" value="Genomic_DNA"/>
</dbReference>
<evidence type="ECO:0000256" key="1">
    <source>
        <dbReference type="SAM" id="MobiDB-lite"/>
    </source>
</evidence>
<evidence type="ECO:0000259" key="2">
    <source>
        <dbReference type="Pfam" id="PF26215"/>
    </source>
</evidence>
<feature type="domain" description="Helix-turn-helix" evidence="2">
    <location>
        <begin position="103"/>
        <end position="160"/>
    </location>
</feature>
<feature type="region of interest" description="Disordered" evidence="1">
    <location>
        <begin position="296"/>
        <end position="329"/>
    </location>
</feature>
<dbReference type="InterPro" id="IPR035901">
    <property type="entry name" value="GIY-YIG_endonuc_sf"/>
</dbReference>
<feature type="region of interest" description="Disordered" evidence="1">
    <location>
        <begin position="44"/>
        <end position="70"/>
    </location>
</feature>
<organism evidence="3 4">
    <name type="scientific">Porites lobata</name>
    <dbReference type="NCBI Taxonomy" id="104759"/>
    <lineage>
        <taxon>Eukaryota</taxon>
        <taxon>Metazoa</taxon>
        <taxon>Cnidaria</taxon>
        <taxon>Anthozoa</taxon>
        <taxon>Hexacorallia</taxon>
        <taxon>Scleractinia</taxon>
        <taxon>Fungiina</taxon>
        <taxon>Poritidae</taxon>
        <taxon>Porites</taxon>
    </lineage>
</organism>
<reference evidence="3 4" key="1">
    <citation type="submission" date="2022-05" db="EMBL/GenBank/DDBJ databases">
        <authorList>
            <consortium name="Genoscope - CEA"/>
            <person name="William W."/>
        </authorList>
    </citation>
    <scope>NUCLEOTIDE SEQUENCE [LARGE SCALE GENOMIC DNA]</scope>
</reference>
<dbReference type="InterPro" id="IPR058912">
    <property type="entry name" value="HTH_animal"/>
</dbReference>
<evidence type="ECO:0000313" key="3">
    <source>
        <dbReference type="EMBL" id="CAH3181591.1"/>
    </source>
</evidence>
<evidence type="ECO:0000313" key="4">
    <source>
        <dbReference type="Proteomes" id="UP001159405"/>
    </source>
</evidence>
<keyword evidence="4" id="KW-1185">Reference proteome</keyword>
<feature type="compositionally biased region" description="Basic residues" evidence="1">
    <location>
        <begin position="58"/>
        <end position="67"/>
    </location>
</feature>
<dbReference type="PANTHER" id="PTHR21301:SF11">
    <property type="entry name" value="GIY-YIG DOMAIN-CONTAINING PROTEIN"/>
    <property type="match status" value="1"/>
</dbReference>
<dbReference type="Pfam" id="PF26215">
    <property type="entry name" value="HTH_animal"/>
    <property type="match status" value="1"/>
</dbReference>
<accession>A0ABN8RQ20</accession>
<feature type="compositionally biased region" description="Basic and acidic residues" evidence="1">
    <location>
        <begin position="176"/>
        <end position="189"/>
    </location>
</feature>
<comment type="caution">
    <text evidence="3">The sequence shown here is derived from an EMBL/GenBank/DDBJ whole genome shotgun (WGS) entry which is preliminary data.</text>
</comment>
<gene>
    <name evidence="3" type="ORF">PLOB_00025723</name>
</gene>
<sequence>MDKTEYEEKVSTTLNDAHTYEKLQADPTSSYKRKLIEKLTKLKKDGKITEDQSSQRNRQNKQHQIHARTRENGQIPFLDTLITRREDESIKLLVYRKATPTDQYLSFQSHHPLQHKLDVIRTLLERSDSIVTEEEDCKQGKEHIRTALHTCGYPDWAIKKVTEQINRKKAIRKDKSKKDKVQEKSRRVDKVEKQKKARVVYKIPCSQCEKVYIGETGRQLGTRITEHRKEAEKISDRNFTRSTRRASTNEHHKSAITDHVCQNNHIMNWEASETVEQESDKFKRWIKESIGIRSNTPTMNRDEGAYQLSPIWTQAISTPKPGGEGASTE</sequence>
<dbReference type="PANTHER" id="PTHR21301">
    <property type="entry name" value="REVERSE TRANSCRIPTASE"/>
    <property type="match status" value="1"/>
</dbReference>
<protein>
    <recommendedName>
        <fullName evidence="2">Helix-turn-helix domain-containing protein</fullName>
    </recommendedName>
</protein>
<dbReference type="Gene3D" id="3.40.1440.10">
    <property type="entry name" value="GIY-YIG endonuclease"/>
    <property type="match status" value="1"/>
</dbReference>
<feature type="region of interest" description="Disordered" evidence="1">
    <location>
        <begin position="169"/>
        <end position="189"/>
    </location>
</feature>
<dbReference type="Proteomes" id="UP001159405">
    <property type="component" value="Unassembled WGS sequence"/>
</dbReference>
<name>A0ABN8RQ20_9CNID</name>